<comment type="caution">
    <text evidence="1">The sequence shown here is derived from an EMBL/GenBank/DDBJ whole genome shotgun (WGS) entry which is preliminary data.</text>
</comment>
<name>A0ABU0PRS8_STRAH</name>
<accession>A0ABU0PRS8</accession>
<evidence type="ECO:0000313" key="1">
    <source>
        <dbReference type="EMBL" id="MDQ0681079.1"/>
    </source>
</evidence>
<dbReference type="EMBL" id="JAUSYA010000001">
    <property type="protein sequence ID" value="MDQ0681079.1"/>
    <property type="molecule type" value="Genomic_DNA"/>
</dbReference>
<gene>
    <name evidence="1" type="ORF">QFZ56_000042</name>
</gene>
<evidence type="ECO:0000313" key="2">
    <source>
        <dbReference type="Proteomes" id="UP001243364"/>
    </source>
</evidence>
<proteinExistence type="predicted"/>
<protein>
    <submittedName>
        <fullName evidence="1">Uncharacterized protein</fullName>
    </submittedName>
</protein>
<dbReference type="RefSeq" id="WP_307050559.1">
    <property type="nucleotide sequence ID" value="NZ_JAUSYA010000001.1"/>
</dbReference>
<dbReference type="Proteomes" id="UP001243364">
    <property type="component" value="Unassembled WGS sequence"/>
</dbReference>
<organism evidence="1 2">
    <name type="scientific">Streptomyces achromogenes</name>
    <dbReference type="NCBI Taxonomy" id="67255"/>
    <lineage>
        <taxon>Bacteria</taxon>
        <taxon>Bacillati</taxon>
        <taxon>Actinomycetota</taxon>
        <taxon>Actinomycetes</taxon>
        <taxon>Kitasatosporales</taxon>
        <taxon>Streptomycetaceae</taxon>
        <taxon>Streptomyces</taxon>
    </lineage>
</organism>
<reference evidence="1 2" key="1">
    <citation type="submission" date="2023-07" db="EMBL/GenBank/DDBJ databases">
        <title>Comparative genomics of wheat-associated soil bacteria to identify genetic determinants of phenazine resistance.</title>
        <authorList>
            <person name="Mouncey N."/>
        </authorList>
    </citation>
    <scope>NUCLEOTIDE SEQUENCE [LARGE SCALE GENOMIC DNA]</scope>
    <source>
        <strain evidence="1 2">W4I19-2</strain>
    </source>
</reference>
<sequence length="50" mass="5482">MSETTTADPGTWIRGITIRQPWTTCILAGKDVENRPAHWLMGSSAVIRGV</sequence>
<keyword evidence="2" id="KW-1185">Reference proteome</keyword>